<organism evidence="3 4">
    <name type="scientific">Paenibacillus aurantius</name>
    <dbReference type="NCBI Taxonomy" id="2918900"/>
    <lineage>
        <taxon>Bacteria</taxon>
        <taxon>Bacillati</taxon>
        <taxon>Bacillota</taxon>
        <taxon>Bacilli</taxon>
        <taxon>Bacillales</taxon>
        <taxon>Paenibacillaceae</taxon>
        <taxon>Paenibacillus</taxon>
    </lineage>
</organism>
<feature type="domain" description="Phosphatidic acid phosphatase type 2/haloperoxidase" evidence="2">
    <location>
        <begin position="195"/>
        <end position="264"/>
    </location>
</feature>
<accession>A0AA96LHP1</accession>
<dbReference type="InterPro" id="IPR036938">
    <property type="entry name" value="PAP2/HPO_sf"/>
</dbReference>
<protein>
    <submittedName>
        <fullName evidence="3">Phosphatase PAP2 family protein</fullName>
    </submittedName>
</protein>
<feature type="transmembrane region" description="Helical" evidence="1">
    <location>
        <begin position="23"/>
        <end position="41"/>
    </location>
</feature>
<reference evidence="3 4" key="1">
    <citation type="submission" date="2022-02" db="EMBL/GenBank/DDBJ databases">
        <title>Paenibacillus sp. MBLB1776 Whole Genome Shotgun Sequencing.</title>
        <authorList>
            <person name="Hwang C.Y."/>
            <person name="Cho E.-S."/>
            <person name="Seo M.-J."/>
        </authorList>
    </citation>
    <scope>NUCLEOTIDE SEQUENCE [LARGE SCALE GENOMIC DNA]</scope>
    <source>
        <strain evidence="3 4">MBLB1776</strain>
    </source>
</reference>
<keyword evidence="1" id="KW-1133">Transmembrane helix</keyword>
<proteinExistence type="predicted"/>
<feature type="transmembrane region" description="Helical" evidence="1">
    <location>
        <begin position="53"/>
        <end position="71"/>
    </location>
</feature>
<sequence length="308" mass="35509">MTKLYMTGLAAATAAVLYAITRVQNWGILCILVLLAALWGTRKDAKPISWIQFMPAGFITLLAFFVIYTYANPLWEKVVGWQTSSVHHIVNWNEWFNSIPLNDAAFLRVWQPYWLTKYMQWVYSYGFTLSYWICVIRAFFTKDVRKLGQYSLAGYLLQVPLILPFYNTILLQEVWHVQGTPDLLERGLTGDDVFFTVINCFPSMHTSIAFAAILLAYREKSRWYRWVIGVYGFSIITATMYLKIHWVLDVAAGMLFAYGCVKLSDWIVGSRFYAAFTERFEGLGRKLEAARPSRSRPEAGRETTKDIA</sequence>
<name>A0AA96LHP1_9BACL</name>
<feature type="transmembrane region" description="Helical" evidence="1">
    <location>
        <begin position="152"/>
        <end position="173"/>
    </location>
</feature>
<evidence type="ECO:0000313" key="4">
    <source>
        <dbReference type="Proteomes" id="UP001305702"/>
    </source>
</evidence>
<gene>
    <name evidence="3" type="ORF">MJA45_00155</name>
</gene>
<evidence type="ECO:0000313" key="3">
    <source>
        <dbReference type="EMBL" id="WNQ14122.1"/>
    </source>
</evidence>
<dbReference type="PANTHER" id="PTHR31310:SF7">
    <property type="entry name" value="PA-PHOSPHATASE RELATED-FAMILY PROTEIN DDB_G0268928"/>
    <property type="match status" value="1"/>
</dbReference>
<dbReference type="Pfam" id="PF01569">
    <property type="entry name" value="PAP2"/>
    <property type="match status" value="1"/>
</dbReference>
<dbReference type="InterPro" id="IPR052185">
    <property type="entry name" value="IPC_Synthase-Related"/>
</dbReference>
<keyword evidence="4" id="KW-1185">Reference proteome</keyword>
<dbReference type="EMBL" id="CP130318">
    <property type="protein sequence ID" value="WNQ14122.1"/>
    <property type="molecule type" value="Genomic_DNA"/>
</dbReference>
<feature type="transmembrane region" description="Helical" evidence="1">
    <location>
        <begin position="223"/>
        <end position="244"/>
    </location>
</feature>
<feature type="transmembrane region" description="Helical" evidence="1">
    <location>
        <begin position="193"/>
        <end position="216"/>
    </location>
</feature>
<keyword evidence="1" id="KW-0472">Membrane</keyword>
<dbReference type="PANTHER" id="PTHR31310">
    <property type="match status" value="1"/>
</dbReference>
<dbReference type="Proteomes" id="UP001305702">
    <property type="component" value="Chromosome"/>
</dbReference>
<dbReference type="RefSeq" id="WP_315607906.1">
    <property type="nucleotide sequence ID" value="NZ_CP130318.1"/>
</dbReference>
<dbReference type="Gene3D" id="1.20.144.10">
    <property type="entry name" value="Phosphatidic acid phosphatase type 2/haloperoxidase"/>
    <property type="match status" value="1"/>
</dbReference>
<evidence type="ECO:0000259" key="2">
    <source>
        <dbReference type="Pfam" id="PF01569"/>
    </source>
</evidence>
<feature type="transmembrane region" description="Helical" evidence="1">
    <location>
        <begin position="122"/>
        <end position="140"/>
    </location>
</feature>
<keyword evidence="1" id="KW-0812">Transmembrane</keyword>
<dbReference type="KEGG" id="paun:MJA45_00155"/>
<evidence type="ECO:0000256" key="1">
    <source>
        <dbReference type="SAM" id="Phobius"/>
    </source>
</evidence>
<dbReference type="SUPFAM" id="SSF48317">
    <property type="entry name" value="Acid phosphatase/Vanadium-dependent haloperoxidase"/>
    <property type="match status" value="1"/>
</dbReference>
<dbReference type="AlphaFoldDB" id="A0AA96LHP1"/>
<dbReference type="InterPro" id="IPR000326">
    <property type="entry name" value="PAP2/HPO"/>
</dbReference>